<dbReference type="AlphaFoldDB" id="A0A371Z4T6"/>
<keyword evidence="5" id="KW-1185">Reference proteome</keyword>
<organism evidence="4 5">
    <name type="scientific">Komagataeibacter melaceti</name>
    <dbReference type="NCBI Taxonomy" id="2766577"/>
    <lineage>
        <taxon>Bacteria</taxon>
        <taxon>Pseudomonadati</taxon>
        <taxon>Pseudomonadota</taxon>
        <taxon>Alphaproteobacteria</taxon>
        <taxon>Acetobacterales</taxon>
        <taxon>Acetobacteraceae</taxon>
        <taxon>Komagataeibacter</taxon>
    </lineage>
</organism>
<evidence type="ECO:0000313" key="4">
    <source>
        <dbReference type="EMBL" id="RFD21503.1"/>
    </source>
</evidence>
<feature type="compositionally biased region" description="Low complexity" evidence="1">
    <location>
        <begin position="108"/>
        <end position="121"/>
    </location>
</feature>
<sequence length="353" mass="38006">MHQHDAVDLARRLAGQAEAVCRHYLPAGRRQGNYWLVGDARNTPGRSMFVRLQGSAEGKGAAGKWTDAASAEHGDLLDIIREARGLTDFRDVADEARHFLSLPPAHLSSRPSPGSSSSFSRNGDATGSTEAARRLFAMSRPITGTIVETYLRKRGITELHETASLRFHPRCYYRTDDGGSTQTWPALIAAVTDLDGRLTGVHRTWLSPDGEGKAPVKTPRRAMGQLLGHAVRFGAASGVMAMGEGIETVLSISMVLPELPMAACLSSAHLAASAFPALLRRLYVIRDDDPAGDHTAKALCQRAQAVGIEAIVLSPRLADFNDDLRHLGRGALRSVLRPQLAPQDVAPLMDGTV</sequence>
<dbReference type="InterPro" id="IPR055570">
    <property type="entry name" value="DUF7146"/>
</dbReference>
<dbReference type="Pfam" id="PF23639">
    <property type="entry name" value="DUF7146"/>
    <property type="match status" value="1"/>
</dbReference>
<feature type="domain" description="DUF7146" evidence="3">
    <location>
        <begin position="127"/>
        <end position="233"/>
    </location>
</feature>
<evidence type="ECO:0000313" key="5">
    <source>
        <dbReference type="Proteomes" id="UP000262371"/>
    </source>
</evidence>
<protein>
    <submittedName>
        <fullName evidence="4">DNA primase</fullName>
    </submittedName>
</protein>
<dbReference type="InterPro" id="IPR006171">
    <property type="entry name" value="TOPRIM_dom"/>
</dbReference>
<dbReference type="EMBL" id="QUWV01000003">
    <property type="protein sequence ID" value="RFD21503.1"/>
    <property type="molecule type" value="Genomic_DNA"/>
</dbReference>
<proteinExistence type="predicted"/>
<reference evidence="4 5" key="1">
    <citation type="submission" date="2018-08" db="EMBL/GenBank/DDBJ databases">
        <title>Komagataeibacter sp. AV 382.</title>
        <authorList>
            <person name="Skraban J."/>
            <person name="Trcek J."/>
        </authorList>
    </citation>
    <scope>NUCLEOTIDE SEQUENCE [LARGE SCALE GENOMIC DNA]</scope>
    <source>
        <strain evidence="4 5">AV 382</strain>
    </source>
</reference>
<dbReference type="OrthoDB" id="9811157at2"/>
<feature type="domain" description="Toprim" evidence="2">
    <location>
        <begin position="240"/>
        <end position="329"/>
    </location>
</feature>
<feature type="region of interest" description="Disordered" evidence="1">
    <location>
        <begin position="103"/>
        <end position="126"/>
    </location>
</feature>
<name>A0A371Z4T6_9PROT</name>
<evidence type="ECO:0000256" key="1">
    <source>
        <dbReference type="SAM" id="MobiDB-lite"/>
    </source>
</evidence>
<dbReference type="Proteomes" id="UP000262371">
    <property type="component" value="Unassembled WGS sequence"/>
</dbReference>
<comment type="caution">
    <text evidence="4">The sequence shown here is derived from an EMBL/GenBank/DDBJ whole genome shotgun (WGS) entry which is preliminary data.</text>
</comment>
<gene>
    <name evidence="4" type="ORF">DY926_00550</name>
</gene>
<dbReference type="InterPro" id="IPR034154">
    <property type="entry name" value="TOPRIM_DnaG/twinkle"/>
</dbReference>
<dbReference type="Pfam" id="PF13362">
    <property type="entry name" value="Toprim_3"/>
    <property type="match status" value="1"/>
</dbReference>
<accession>A0A371Z4T6</accession>
<evidence type="ECO:0000259" key="2">
    <source>
        <dbReference type="Pfam" id="PF13362"/>
    </source>
</evidence>
<evidence type="ECO:0000259" key="3">
    <source>
        <dbReference type="Pfam" id="PF23639"/>
    </source>
</evidence>
<dbReference type="CDD" id="cd01029">
    <property type="entry name" value="TOPRIM_primases"/>
    <property type="match status" value="1"/>
</dbReference>
<dbReference type="RefSeq" id="WP_116701618.1">
    <property type="nucleotide sequence ID" value="NZ_QUWV01000003.1"/>
</dbReference>